<dbReference type="Pfam" id="PF13561">
    <property type="entry name" value="adh_short_C2"/>
    <property type="match status" value="1"/>
</dbReference>
<dbReference type="GO" id="GO:0016491">
    <property type="term" value="F:oxidoreductase activity"/>
    <property type="evidence" value="ECO:0007669"/>
    <property type="project" value="UniProtKB-KW"/>
</dbReference>
<evidence type="ECO:0000313" key="4">
    <source>
        <dbReference type="Proteomes" id="UP000054683"/>
    </source>
</evidence>
<dbReference type="InterPro" id="IPR020904">
    <property type="entry name" value="Sc_DH/Rdtase_CS"/>
</dbReference>
<dbReference type="PRINTS" id="PR00080">
    <property type="entry name" value="SDRFAMILY"/>
</dbReference>
<reference evidence="3 4" key="1">
    <citation type="submission" date="2016-01" db="EMBL/GenBank/DDBJ databases">
        <authorList>
            <person name="McClelland M."/>
            <person name="Jain A."/>
            <person name="Saraogi P."/>
            <person name="Mendelson R."/>
            <person name="Westerman R."/>
            <person name="SanMiguel P."/>
            <person name="Csonka L."/>
        </authorList>
    </citation>
    <scope>NUCLEOTIDE SEQUENCE [LARGE SCALE GENOMIC DNA]</scope>
    <source>
        <strain evidence="3">LMG 27134</strain>
    </source>
</reference>
<dbReference type="OrthoDB" id="8665216at2"/>
<dbReference type="PRINTS" id="PR00081">
    <property type="entry name" value="GDHRDH"/>
</dbReference>
<dbReference type="RefSeq" id="WP_062090621.1">
    <property type="nucleotide sequence ID" value="NZ_FCOK02000056.1"/>
</dbReference>
<dbReference type="EMBL" id="FCOK02000056">
    <property type="protein sequence ID" value="SAP34790.1"/>
    <property type="molecule type" value="Genomic_DNA"/>
</dbReference>
<evidence type="ECO:0000256" key="2">
    <source>
        <dbReference type="ARBA" id="ARBA00023002"/>
    </source>
</evidence>
<keyword evidence="2" id="KW-0560">Oxidoreductase</keyword>
<dbReference type="PANTHER" id="PTHR24321">
    <property type="entry name" value="DEHYDROGENASES, SHORT CHAIN"/>
    <property type="match status" value="1"/>
</dbReference>
<dbReference type="SUPFAM" id="SSF51735">
    <property type="entry name" value="NAD(P)-binding Rossmann-fold domains"/>
    <property type="match status" value="1"/>
</dbReference>
<dbReference type="Gene3D" id="3.40.50.720">
    <property type="entry name" value="NAD(P)-binding Rossmann-like Domain"/>
    <property type="match status" value="1"/>
</dbReference>
<dbReference type="PROSITE" id="PS51257">
    <property type="entry name" value="PROKAR_LIPOPROTEIN"/>
    <property type="match status" value="1"/>
</dbReference>
<comment type="similarity">
    <text evidence="1">Belongs to the short-chain dehydrogenases/reductases (SDR) family.</text>
</comment>
<evidence type="ECO:0000313" key="3">
    <source>
        <dbReference type="EMBL" id="SAP34790.1"/>
    </source>
</evidence>
<accession>A0A168GXU8</accession>
<gene>
    <name evidence="3" type="ORF">AWB69_06347</name>
</gene>
<dbReference type="CDD" id="cd05233">
    <property type="entry name" value="SDR_c"/>
    <property type="match status" value="1"/>
</dbReference>
<sequence length="233" mass="24117">MTRERVLITGGAAGIGAACAERCEADGFEAVVIDRVGNGIIADLSDTEATAKALDQALAGGPITRLINNVGVVVPAGAAGQSLEELELAWSLNVRCAMQCMQALLPGMQAAGFGRIVNMSSRAALGKELRTAYSATKAALIGMTRVWALELGRHGITANAIGPGPIRTELFERANPPDSPRTRAIIESVPVKRVGTPEDVAHAVSYFLDARSGFVTGQVLYVCGGMTVGVAGV</sequence>
<dbReference type="InterPro" id="IPR002347">
    <property type="entry name" value="SDR_fam"/>
</dbReference>
<organism evidence="3 4">
    <name type="scientific">Caballeronia udeis</name>
    <dbReference type="NCBI Taxonomy" id="1232866"/>
    <lineage>
        <taxon>Bacteria</taxon>
        <taxon>Pseudomonadati</taxon>
        <taxon>Pseudomonadota</taxon>
        <taxon>Betaproteobacteria</taxon>
        <taxon>Burkholderiales</taxon>
        <taxon>Burkholderiaceae</taxon>
        <taxon>Caballeronia</taxon>
    </lineage>
</organism>
<dbReference type="PANTHER" id="PTHR24321:SF8">
    <property type="entry name" value="ESTRADIOL 17-BETA-DEHYDROGENASE 8-RELATED"/>
    <property type="match status" value="1"/>
</dbReference>
<evidence type="ECO:0000256" key="1">
    <source>
        <dbReference type="ARBA" id="ARBA00006484"/>
    </source>
</evidence>
<dbReference type="InterPro" id="IPR036291">
    <property type="entry name" value="NAD(P)-bd_dom_sf"/>
</dbReference>
<dbReference type="Proteomes" id="UP000054683">
    <property type="component" value="Unassembled WGS sequence"/>
</dbReference>
<proteinExistence type="inferred from homology"/>
<name>A0A168GXU8_9BURK</name>
<dbReference type="PROSITE" id="PS00061">
    <property type="entry name" value="ADH_SHORT"/>
    <property type="match status" value="1"/>
</dbReference>
<dbReference type="AlphaFoldDB" id="A0A168GXU8"/>
<protein>
    <submittedName>
        <fullName evidence="3">Short-chain dehydrogenase/reductase SDR</fullName>
    </submittedName>
</protein>